<dbReference type="EnsemblMetazoa" id="Aqu2.1.43191_001">
    <property type="protein sequence ID" value="Aqu2.1.43191_001"/>
    <property type="gene ID" value="Aqu2.1.43191"/>
</dbReference>
<dbReference type="InParanoid" id="A0A1X7VS40"/>
<name>A0A1X7VS40_AMPQE</name>
<dbReference type="AlphaFoldDB" id="A0A1X7VS40"/>
<accession>A0A1X7VS40</accession>
<sequence>MNGERHFGTASCIGLSGGVIKVPEGVTLTPGVVNLAPTCEGVEHLAKNRHIGFNGVFTKVLERLAIATGVLCPLSCDRSNREEHLTKAKIGLSGGVQKVPEGVTSSAGVL</sequence>
<reference evidence="1" key="1">
    <citation type="submission" date="2017-05" db="UniProtKB">
        <authorList>
            <consortium name="EnsemblMetazoa"/>
        </authorList>
    </citation>
    <scope>IDENTIFICATION</scope>
</reference>
<organism evidence="1">
    <name type="scientific">Amphimedon queenslandica</name>
    <name type="common">Sponge</name>
    <dbReference type="NCBI Taxonomy" id="400682"/>
    <lineage>
        <taxon>Eukaryota</taxon>
        <taxon>Metazoa</taxon>
        <taxon>Porifera</taxon>
        <taxon>Demospongiae</taxon>
        <taxon>Heteroscleromorpha</taxon>
        <taxon>Haplosclerida</taxon>
        <taxon>Niphatidae</taxon>
        <taxon>Amphimedon</taxon>
    </lineage>
</organism>
<proteinExistence type="predicted"/>
<protein>
    <submittedName>
        <fullName evidence="1">Uncharacterized protein</fullName>
    </submittedName>
</protein>
<evidence type="ECO:0000313" key="1">
    <source>
        <dbReference type="EnsemblMetazoa" id="Aqu2.1.43191_001"/>
    </source>
</evidence>